<evidence type="ECO:0008006" key="2">
    <source>
        <dbReference type="Google" id="ProtNLM"/>
    </source>
</evidence>
<reference evidence="1" key="1">
    <citation type="submission" date="2019-08" db="EMBL/GenBank/DDBJ databases">
        <authorList>
            <person name="Kucharzyk K."/>
            <person name="Murdoch R.W."/>
            <person name="Higgins S."/>
            <person name="Loffler F."/>
        </authorList>
    </citation>
    <scope>NUCLEOTIDE SEQUENCE</scope>
</reference>
<dbReference type="EMBL" id="VSSQ01063317">
    <property type="protein sequence ID" value="MPN16367.1"/>
    <property type="molecule type" value="Genomic_DNA"/>
</dbReference>
<protein>
    <recommendedName>
        <fullName evidence="2">HTH marR-type domain-containing protein</fullName>
    </recommendedName>
</protein>
<dbReference type="InterPro" id="IPR036388">
    <property type="entry name" value="WH-like_DNA-bd_sf"/>
</dbReference>
<dbReference type="SUPFAM" id="SSF46785">
    <property type="entry name" value="Winged helix' DNA-binding domain"/>
    <property type="match status" value="1"/>
</dbReference>
<sequence>MNRDRDNSDRRVVVVSLTSKGNEAAKQLSSSVNSYYKKIVKNIPDGEVLDILQCVSKLLKAFEKANPNCC</sequence>
<dbReference type="InterPro" id="IPR036390">
    <property type="entry name" value="WH_DNA-bd_sf"/>
</dbReference>
<organism evidence="1">
    <name type="scientific">bioreactor metagenome</name>
    <dbReference type="NCBI Taxonomy" id="1076179"/>
    <lineage>
        <taxon>unclassified sequences</taxon>
        <taxon>metagenomes</taxon>
        <taxon>ecological metagenomes</taxon>
    </lineage>
</organism>
<gene>
    <name evidence="1" type="ORF">SDC9_163706</name>
</gene>
<comment type="caution">
    <text evidence="1">The sequence shown here is derived from an EMBL/GenBank/DDBJ whole genome shotgun (WGS) entry which is preliminary data.</text>
</comment>
<evidence type="ECO:0000313" key="1">
    <source>
        <dbReference type="EMBL" id="MPN16367.1"/>
    </source>
</evidence>
<dbReference type="Gene3D" id="1.10.10.10">
    <property type="entry name" value="Winged helix-like DNA-binding domain superfamily/Winged helix DNA-binding domain"/>
    <property type="match status" value="1"/>
</dbReference>
<name>A0A645FPL1_9ZZZZ</name>
<dbReference type="AlphaFoldDB" id="A0A645FPL1"/>
<accession>A0A645FPL1</accession>
<proteinExistence type="predicted"/>